<gene>
    <name evidence="2" type="ORF">ELS83_17700</name>
</gene>
<protein>
    <recommendedName>
        <fullName evidence="4">DUF4136 domain-containing protein</fullName>
    </recommendedName>
</protein>
<evidence type="ECO:0000256" key="1">
    <source>
        <dbReference type="SAM" id="SignalP"/>
    </source>
</evidence>
<keyword evidence="3" id="KW-1185">Reference proteome</keyword>
<organism evidence="2 3">
    <name type="scientific">Marinifilum caeruleilacunae</name>
    <dbReference type="NCBI Taxonomy" id="2499076"/>
    <lineage>
        <taxon>Bacteria</taxon>
        <taxon>Pseudomonadati</taxon>
        <taxon>Bacteroidota</taxon>
        <taxon>Bacteroidia</taxon>
        <taxon>Marinilabiliales</taxon>
        <taxon>Marinifilaceae</taxon>
    </lineage>
</organism>
<evidence type="ECO:0000313" key="2">
    <source>
        <dbReference type="EMBL" id="NOU61639.1"/>
    </source>
</evidence>
<feature type="signal peptide" evidence="1">
    <location>
        <begin position="1"/>
        <end position="19"/>
    </location>
</feature>
<proteinExistence type="predicted"/>
<comment type="caution">
    <text evidence="2">The sequence shown here is derived from an EMBL/GenBank/DDBJ whole genome shotgun (WGS) entry which is preliminary data.</text>
</comment>
<evidence type="ECO:0008006" key="4">
    <source>
        <dbReference type="Google" id="ProtNLM"/>
    </source>
</evidence>
<feature type="chain" id="PRO_5046364626" description="DUF4136 domain-containing protein" evidence="1">
    <location>
        <begin position="20"/>
        <end position="208"/>
    </location>
</feature>
<accession>A0ABX1X0L0</accession>
<name>A0ABX1X0L0_9BACT</name>
<dbReference type="PROSITE" id="PS51257">
    <property type="entry name" value="PROKAR_LIPOPROTEIN"/>
    <property type="match status" value="1"/>
</dbReference>
<dbReference type="EMBL" id="RZNH01000038">
    <property type="protein sequence ID" value="NOU61639.1"/>
    <property type="molecule type" value="Genomic_DNA"/>
</dbReference>
<dbReference type="Proteomes" id="UP000732105">
    <property type="component" value="Unassembled WGS sequence"/>
</dbReference>
<reference evidence="2 3" key="1">
    <citation type="submission" date="2018-12" db="EMBL/GenBank/DDBJ databases">
        <title>Marinifilum JC070 sp. nov., a marine bacterium isolated from Yongle Blue Hole in the South China Sea.</title>
        <authorList>
            <person name="Fu T."/>
        </authorList>
    </citation>
    <scope>NUCLEOTIDE SEQUENCE [LARGE SCALE GENOMIC DNA]</scope>
    <source>
        <strain evidence="2 3">JC070</strain>
    </source>
</reference>
<evidence type="ECO:0000313" key="3">
    <source>
        <dbReference type="Proteomes" id="UP000732105"/>
    </source>
</evidence>
<keyword evidence="1" id="KW-0732">Signal</keyword>
<sequence length="208" mass="24304">MKYLLSLCTIIILSSCASSYLSSEKLTDPEKVYRKIFVVNVFDNVEFRQFDEANYKKAIQNRFNEMSSLSVRKLMKEKIRNNFDNNRIRLTFASDEFKINQEVNYQDFMSKVEEASDAILLVNQSVFYYEKEIESDSDGNITTNTTPAGTFLTYLIDAKTKELIWVGRFDSSGTVLDDKYSLYNNMCRKLHKSLIKERLIPKPIQTRQ</sequence>
<dbReference type="RefSeq" id="WP_171596900.1">
    <property type="nucleotide sequence ID" value="NZ_RZNH01000038.1"/>
</dbReference>